<dbReference type="EMBL" id="DXAW01000117">
    <property type="protein sequence ID" value="HIZ86208.1"/>
    <property type="molecule type" value="Genomic_DNA"/>
</dbReference>
<dbReference type="Pfam" id="PF13411">
    <property type="entry name" value="MerR_1"/>
    <property type="match status" value="1"/>
</dbReference>
<dbReference type="Proteomes" id="UP000824115">
    <property type="component" value="Unassembled WGS sequence"/>
</dbReference>
<proteinExistence type="predicted"/>
<dbReference type="InterPro" id="IPR009061">
    <property type="entry name" value="DNA-bd_dom_put_sf"/>
</dbReference>
<dbReference type="AlphaFoldDB" id="A0A9D2K970"/>
<dbReference type="SUPFAM" id="SSF46955">
    <property type="entry name" value="Putative DNA-binding domain"/>
    <property type="match status" value="1"/>
</dbReference>
<organism evidence="2 3">
    <name type="scientific">Candidatus Coprenecus stercoravium</name>
    <dbReference type="NCBI Taxonomy" id="2840735"/>
    <lineage>
        <taxon>Bacteria</taxon>
        <taxon>Pseudomonadati</taxon>
        <taxon>Bacteroidota</taxon>
        <taxon>Bacteroidia</taxon>
        <taxon>Bacteroidales</taxon>
        <taxon>Rikenellaceae</taxon>
        <taxon>Rikenellaceae incertae sedis</taxon>
        <taxon>Candidatus Coprenecus</taxon>
    </lineage>
</organism>
<evidence type="ECO:0000313" key="3">
    <source>
        <dbReference type="Proteomes" id="UP000824115"/>
    </source>
</evidence>
<name>A0A9D2K970_9BACT</name>
<dbReference type="InterPro" id="IPR000551">
    <property type="entry name" value="MerR-type_HTH_dom"/>
</dbReference>
<dbReference type="Gene3D" id="1.10.1660.10">
    <property type="match status" value="1"/>
</dbReference>
<dbReference type="GO" id="GO:0006355">
    <property type="term" value="P:regulation of DNA-templated transcription"/>
    <property type="evidence" value="ECO:0007669"/>
    <property type="project" value="InterPro"/>
</dbReference>
<protein>
    <submittedName>
        <fullName evidence="2">MerR family transcriptional regulator</fullName>
    </submittedName>
</protein>
<comment type="caution">
    <text evidence="2">The sequence shown here is derived from an EMBL/GenBank/DDBJ whole genome shotgun (WGS) entry which is preliminary data.</text>
</comment>
<evidence type="ECO:0000259" key="1">
    <source>
        <dbReference type="SMART" id="SM00422"/>
    </source>
</evidence>
<feature type="domain" description="HTH merR-type" evidence="1">
    <location>
        <begin position="13"/>
        <end position="84"/>
    </location>
</feature>
<sequence>MPYKEYIPERLYYNIGEVAEMLGESTSLVRFWSDTFSDFVKPERNKKGNRKFTPADVEALKKIHYLVKDKKMTLDGAAACMRSSGGKLDNNVEIIGRLRSIRESLLEISKSLSE</sequence>
<accession>A0A9D2K970</accession>
<dbReference type="SMART" id="SM00422">
    <property type="entry name" value="HTH_MERR"/>
    <property type="match status" value="1"/>
</dbReference>
<gene>
    <name evidence="2" type="ORF">IAC04_06930</name>
</gene>
<reference evidence="2" key="1">
    <citation type="journal article" date="2021" name="PeerJ">
        <title>Extensive microbial diversity within the chicken gut microbiome revealed by metagenomics and culture.</title>
        <authorList>
            <person name="Gilroy R."/>
            <person name="Ravi A."/>
            <person name="Getino M."/>
            <person name="Pursley I."/>
            <person name="Horton D.L."/>
            <person name="Alikhan N.F."/>
            <person name="Baker D."/>
            <person name="Gharbi K."/>
            <person name="Hall N."/>
            <person name="Watson M."/>
            <person name="Adriaenssens E.M."/>
            <person name="Foster-Nyarko E."/>
            <person name="Jarju S."/>
            <person name="Secka A."/>
            <person name="Antonio M."/>
            <person name="Oren A."/>
            <person name="Chaudhuri R.R."/>
            <person name="La Ragione R."/>
            <person name="Hildebrand F."/>
            <person name="Pallen M.J."/>
        </authorList>
    </citation>
    <scope>NUCLEOTIDE SEQUENCE</scope>
    <source>
        <strain evidence="2">Gambia16-554</strain>
    </source>
</reference>
<reference evidence="2" key="2">
    <citation type="submission" date="2021-04" db="EMBL/GenBank/DDBJ databases">
        <authorList>
            <person name="Gilroy R."/>
        </authorList>
    </citation>
    <scope>NUCLEOTIDE SEQUENCE</scope>
    <source>
        <strain evidence="2">Gambia16-554</strain>
    </source>
</reference>
<dbReference type="GO" id="GO:0003677">
    <property type="term" value="F:DNA binding"/>
    <property type="evidence" value="ECO:0007669"/>
    <property type="project" value="InterPro"/>
</dbReference>
<evidence type="ECO:0000313" key="2">
    <source>
        <dbReference type="EMBL" id="HIZ86208.1"/>
    </source>
</evidence>